<evidence type="ECO:0000313" key="2">
    <source>
        <dbReference type="EMBL" id="OFJ47687.1"/>
    </source>
</evidence>
<keyword evidence="1" id="KW-1133">Transmembrane helix</keyword>
<gene>
    <name evidence="2" type="ORF">BA896_000335</name>
</gene>
<protein>
    <recommendedName>
        <fullName evidence="4">Zinc ribbon domain-containing protein</fullName>
    </recommendedName>
</protein>
<comment type="caution">
    <text evidence="2">The sequence shown here is derived from an EMBL/GenBank/DDBJ whole genome shotgun (WGS) entry which is preliminary data.</text>
</comment>
<dbReference type="EMBL" id="MAQB02000001">
    <property type="protein sequence ID" value="OFJ47687.1"/>
    <property type="molecule type" value="Genomic_DNA"/>
</dbReference>
<organism evidence="2 3">
    <name type="scientific">Janthinobacterium lividum</name>
    <dbReference type="NCBI Taxonomy" id="29581"/>
    <lineage>
        <taxon>Bacteria</taxon>
        <taxon>Pseudomonadati</taxon>
        <taxon>Pseudomonadota</taxon>
        <taxon>Betaproteobacteria</taxon>
        <taxon>Burkholderiales</taxon>
        <taxon>Oxalobacteraceae</taxon>
        <taxon>Janthinobacterium</taxon>
    </lineage>
</organism>
<keyword evidence="1" id="KW-0812">Transmembrane</keyword>
<evidence type="ECO:0008006" key="4">
    <source>
        <dbReference type="Google" id="ProtNLM"/>
    </source>
</evidence>
<dbReference type="AlphaFoldDB" id="A0A1E8PNV5"/>
<evidence type="ECO:0000256" key="1">
    <source>
        <dbReference type="SAM" id="Phobius"/>
    </source>
</evidence>
<feature type="transmembrane region" description="Helical" evidence="1">
    <location>
        <begin position="21"/>
        <end position="54"/>
    </location>
</feature>
<feature type="transmembrane region" description="Helical" evidence="1">
    <location>
        <begin position="60"/>
        <end position="79"/>
    </location>
</feature>
<sequence length="138" mass="15539">MIKIFENPANGYREELSGMSSLWVVLFGALYLIYKGIWTHVLIWFLLLLIPAIVTGGPGLIISAPLVTIVYACCIQGIIEKKYLRSGWRQVPAEQPTAEQPPLQRPPEANLFLRKCPSCAEEIQIESIKCRYCSTELT</sequence>
<dbReference type="Proteomes" id="UP000092634">
    <property type="component" value="Unassembled WGS sequence"/>
</dbReference>
<accession>A0A1E8PNV5</accession>
<keyword evidence="1" id="KW-0472">Membrane</keyword>
<reference evidence="2 3" key="1">
    <citation type="submission" date="2016-10" db="EMBL/GenBank/DDBJ databases">
        <title>Updated version of Genome Assembly of Janthinobacterium lividum ERGS5:01.</title>
        <authorList>
            <person name="Kumar R."/>
            <person name="Acharya V."/>
            <person name="Singh D."/>
        </authorList>
    </citation>
    <scope>NUCLEOTIDE SEQUENCE [LARGE SCALE GENOMIC DNA]</scope>
    <source>
        <strain evidence="2 3">ERGS5:01</strain>
    </source>
</reference>
<evidence type="ECO:0000313" key="3">
    <source>
        <dbReference type="Proteomes" id="UP000092634"/>
    </source>
</evidence>
<proteinExistence type="predicted"/>
<name>A0A1E8PNV5_9BURK</name>